<evidence type="ECO:0000313" key="1">
    <source>
        <dbReference type="EMBL" id="PNT73065.1"/>
    </source>
</evidence>
<sequence>MGADLGAHLAQAGIAHSHWTTYCVPSRNSHPRSIWHKE</sequence>
<reference evidence="1 2" key="1">
    <citation type="journal article" date="2010" name="Nature">
        <title>Genome sequencing and analysis of the model grass Brachypodium distachyon.</title>
        <authorList>
            <consortium name="International Brachypodium Initiative"/>
        </authorList>
    </citation>
    <scope>NUCLEOTIDE SEQUENCE [LARGE SCALE GENOMIC DNA]</scope>
    <source>
        <strain evidence="1 2">Bd21</strain>
    </source>
</reference>
<dbReference type="Proteomes" id="UP000008810">
    <property type="component" value="Chromosome 2"/>
</dbReference>
<accession>A0A2K2DFK6</accession>
<dbReference type="EMBL" id="CM000881">
    <property type="protein sequence ID" value="PNT73065.1"/>
    <property type="molecule type" value="Genomic_DNA"/>
</dbReference>
<dbReference type="EnsemblPlants" id="PNT73065">
    <property type="protein sequence ID" value="PNT73065"/>
    <property type="gene ID" value="BRADI_2g52993v3"/>
</dbReference>
<proteinExistence type="predicted"/>
<dbReference type="Gramene" id="PNT73065">
    <property type="protein sequence ID" value="PNT73065"/>
    <property type="gene ID" value="BRADI_2g52993v3"/>
</dbReference>
<dbReference type="AlphaFoldDB" id="A0A2K2DFK6"/>
<keyword evidence="3" id="KW-1185">Reference proteome</keyword>
<evidence type="ECO:0000313" key="2">
    <source>
        <dbReference type="EnsemblPlants" id="PNT73065"/>
    </source>
</evidence>
<gene>
    <name evidence="1" type="ORF">BRADI_2g52993v3</name>
</gene>
<name>A0A2K2DFK6_BRADI</name>
<protein>
    <submittedName>
        <fullName evidence="1 2">Uncharacterized protein</fullName>
    </submittedName>
</protein>
<reference evidence="2" key="3">
    <citation type="submission" date="2018-08" db="UniProtKB">
        <authorList>
            <consortium name="EnsemblPlants"/>
        </authorList>
    </citation>
    <scope>IDENTIFICATION</scope>
    <source>
        <strain evidence="2">cv. Bd21</strain>
    </source>
</reference>
<organism evidence="1">
    <name type="scientific">Brachypodium distachyon</name>
    <name type="common">Purple false brome</name>
    <name type="synonym">Trachynia distachya</name>
    <dbReference type="NCBI Taxonomy" id="15368"/>
    <lineage>
        <taxon>Eukaryota</taxon>
        <taxon>Viridiplantae</taxon>
        <taxon>Streptophyta</taxon>
        <taxon>Embryophyta</taxon>
        <taxon>Tracheophyta</taxon>
        <taxon>Spermatophyta</taxon>
        <taxon>Magnoliopsida</taxon>
        <taxon>Liliopsida</taxon>
        <taxon>Poales</taxon>
        <taxon>Poaceae</taxon>
        <taxon>BOP clade</taxon>
        <taxon>Pooideae</taxon>
        <taxon>Stipodae</taxon>
        <taxon>Brachypodieae</taxon>
        <taxon>Brachypodium</taxon>
    </lineage>
</organism>
<reference evidence="1" key="2">
    <citation type="submission" date="2017-06" db="EMBL/GenBank/DDBJ databases">
        <title>WGS assembly of Brachypodium distachyon.</title>
        <authorList>
            <consortium name="The International Brachypodium Initiative"/>
            <person name="Lucas S."/>
            <person name="Harmon-Smith M."/>
            <person name="Lail K."/>
            <person name="Tice H."/>
            <person name="Grimwood J."/>
            <person name="Bruce D."/>
            <person name="Barry K."/>
            <person name="Shu S."/>
            <person name="Lindquist E."/>
            <person name="Wang M."/>
            <person name="Pitluck S."/>
            <person name="Vogel J.P."/>
            <person name="Garvin D.F."/>
            <person name="Mockler T.C."/>
            <person name="Schmutz J."/>
            <person name="Rokhsar D."/>
            <person name="Bevan M.W."/>
        </authorList>
    </citation>
    <scope>NUCLEOTIDE SEQUENCE</scope>
    <source>
        <strain evidence="1">Bd21</strain>
    </source>
</reference>
<dbReference type="InParanoid" id="A0A2K2DFK6"/>
<evidence type="ECO:0000313" key="3">
    <source>
        <dbReference type="Proteomes" id="UP000008810"/>
    </source>
</evidence>